<dbReference type="EMBL" id="CP055153">
    <property type="protein sequence ID" value="QMU30644.1"/>
    <property type="molecule type" value="Genomic_DNA"/>
</dbReference>
<dbReference type="RefSeq" id="WP_182413088.1">
    <property type="nucleotide sequence ID" value="NZ_CP055153.1"/>
</dbReference>
<sequence>MDDLRKLVRIVTNRGQKNFPLLELKNKSTNKEVDLFNKIKSGQCETDQQAAALMYKSKPNDPRIKMLKSRLRKKLLNHLFFLDFTDQSLKISHRYEQQSLTLLYQARTLMNEGENATSAGLLRTALDFAQEAEFTQIVIDCYQLLLENYSLSASNKDFYKTKNILAKYRAIAALEQEAADLYYTSRLELNKSVSAKNKYLEKLKVVVQKLEELWKKTHSATIFDYYYKLNISLHELTGNFAEILKTTALSEELLQKGKINKKRFDDRYNKFINVYAYLRVKEYEKGLQAAASFVQVFNRSTNNWFAFMENYFLLAMHAGVYEQASKLYAEVMRNTFYKKISRSAQERWSLYGTYLYFVNPSDEVLKQSNYRKLISQVPEYSKDKQGFNVAILILQYMYFVRAQDIDALGYRIESLKKYAGRHLTHQLSKRNLLLFKMLMLLVKEDLDYTQSKKKGETLLQRLKTTPVPGDAYAEIEIIPYEHLWTLILEMLKE</sequence>
<protein>
    <submittedName>
        <fullName evidence="1">Uncharacterized protein</fullName>
    </submittedName>
</protein>
<organism evidence="1 2">
    <name type="scientific">Adhaeribacter radiodurans</name>
    <dbReference type="NCBI Taxonomy" id="2745197"/>
    <lineage>
        <taxon>Bacteria</taxon>
        <taxon>Pseudomonadati</taxon>
        <taxon>Bacteroidota</taxon>
        <taxon>Cytophagia</taxon>
        <taxon>Cytophagales</taxon>
        <taxon>Hymenobacteraceae</taxon>
        <taxon>Adhaeribacter</taxon>
    </lineage>
</organism>
<evidence type="ECO:0000313" key="2">
    <source>
        <dbReference type="Proteomes" id="UP000514509"/>
    </source>
</evidence>
<reference evidence="1 2" key="1">
    <citation type="submission" date="2020-06" db="EMBL/GenBank/DDBJ databases">
        <authorList>
            <person name="Hwang Y.J."/>
        </authorList>
    </citation>
    <scope>NUCLEOTIDE SEQUENCE [LARGE SCALE GENOMIC DNA]</scope>
    <source>
        <strain evidence="1 2">KUDC8001</strain>
    </source>
</reference>
<accession>A0A7L7LD70</accession>
<reference evidence="1 2" key="2">
    <citation type="submission" date="2020-08" db="EMBL/GenBank/DDBJ databases">
        <title>Adhaeribacter dokdonensis sp. nov., isolated from the rhizosphere of Elymus tsukushiensis, a plant native to the Dokdo Islands, Republic of Korea.</title>
        <authorList>
            <person name="Ghim S.Y."/>
        </authorList>
    </citation>
    <scope>NUCLEOTIDE SEQUENCE [LARGE SCALE GENOMIC DNA]</scope>
    <source>
        <strain evidence="1 2">KUDC8001</strain>
    </source>
</reference>
<dbReference type="KEGG" id="add:HUW48_22610"/>
<keyword evidence="2" id="KW-1185">Reference proteome</keyword>
<name>A0A7L7LD70_9BACT</name>
<evidence type="ECO:0000313" key="1">
    <source>
        <dbReference type="EMBL" id="QMU30644.1"/>
    </source>
</evidence>
<dbReference type="Proteomes" id="UP000514509">
    <property type="component" value="Chromosome"/>
</dbReference>
<gene>
    <name evidence="1" type="ORF">HUW48_22610</name>
</gene>
<dbReference type="AlphaFoldDB" id="A0A7L7LD70"/>
<proteinExistence type="predicted"/>